<accession>A0ABN8LKP3</accession>
<evidence type="ECO:0000313" key="2">
    <source>
        <dbReference type="Proteomes" id="UP001159427"/>
    </source>
</evidence>
<evidence type="ECO:0000313" key="1">
    <source>
        <dbReference type="EMBL" id="CAH3015562.1"/>
    </source>
</evidence>
<dbReference type="InterPro" id="IPR043502">
    <property type="entry name" value="DNA/RNA_pol_sf"/>
</dbReference>
<comment type="caution">
    <text evidence="1">The sequence shown here is derived from an EMBL/GenBank/DDBJ whole genome shotgun (WGS) entry which is preliminary data.</text>
</comment>
<organism evidence="1 2">
    <name type="scientific">Porites evermanni</name>
    <dbReference type="NCBI Taxonomy" id="104178"/>
    <lineage>
        <taxon>Eukaryota</taxon>
        <taxon>Metazoa</taxon>
        <taxon>Cnidaria</taxon>
        <taxon>Anthozoa</taxon>
        <taxon>Hexacorallia</taxon>
        <taxon>Scleractinia</taxon>
        <taxon>Fungiina</taxon>
        <taxon>Poritidae</taxon>
        <taxon>Porites</taxon>
    </lineage>
</organism>
<reference evidence="1 2" key="1">
    <citation type="submission" date="2022-05" db="EMBL/GenBank/DDBJ databases">
        <authorList>
            <consortium name="Genoscope - CEA"/>
            <person name="William W."/>
        </authorList>
    </citation>
    <scope>NUCLEOTIDE SEQUENCE [LARGE SCALE GENOMIC DNA]</scope>
</reference>
<gene>
    <name evidence="1" type="ORF">PEVE_00018427</name>
</gene>
<protein>
    <recommendedName>
        <fullName evidence="3">Reverse transcriptase domain-containing protein</fullName>
    </recommendedName>
</protein>
<dbReference type="EMBL" id="CALNXI010000025">
    <property type="protein sequence ID" value="CAH3015562.1"/>
    <property type="molecule type" value="Genomic_DNA"/>
</dbReference>
<dbReference type="Proteomes" id="UP001159427">
    <property type="component" value="Unassembled WGS sequence"/>
</dbReference>
<dbReference type="SUPFAM" id="SSF56672">
    <property type="entry name" value="DNA/RNA polymerases"/>
    <property type="match status" value="1"/>
</dbReference>
<sequence>MAWVDVRKACESADHQCLKLLMLSVNPVVWKLLATEGYRLSEAIDAKITDLLYIDDLKIYASSEGKLAKVMEDMRDALKDIGLHWKKKKVRGNTCQSLKDW</sequence>
<proteinExistence type="predicted"/>
<keyword evidence="2" id="KW-1185">Reference proteome</keyword>
<name>A0ABN8LKP3_9CNID</name>
<feature type="non-terminal residue" evidence="1">
    <location>
        <position position="101"/>
    </location>
</feature>
<evidence type="ECO:0008006" key="3">
    <source>
        <dbReference type="Google" id="ProtNLM"/>
    </source>
</evidence>